<dbReference type="PANTHER" id="PTHR43364">
    <property type="entry name" value="NADH-SPECIFIC METHYLGLYOXAL REDUCTASE-RELATED"/>
    <property type="match status" value="1"/>
</dbReference>
<evidence type="ECO:0000259" key="2">
    <source>
        <dbReference type="Pfam" id="PF00248"/>
    </source>
</evidence>
<gene>
    <name evidence="3" type="ORF">HG543_40455</name>
</gene>
<dbReference type="InterPro" id="IPR023210">
    <property type="entry name" value="NADP_OxRdtase_dom"/>
</dbReference>
<dbReference type="GO" id="GO:0016491">
    <property type="term" value="F:oxidoreductase activity"/>
    <property type="evidence" value="ECO:0007669"/>
    <property type="project" value="UniProtKB-KW"/>
</dbReference>
<dbReference type="EMBL" id="JABBJJ010000293">
    <property type="protein sequence ID" value="NMO21079.1"/>
    <property type="molecule type" value="Genomic_DNA"/>
</dbReference>
<evidence type="ECO:0000313" key="4">
    <source>
        <dbReference type="Proteomes" id="UP000518300"/>
    </source>
</evidence>
<dbReference type="InterPro" id="IPR050523">
    <property type="entry name" value="AKR_Detox_Biosynth"/>
</dbReference>
<comment type="caution">
    <text evidence="3">The sequence shown here is derived from an EMBL/GenBank/DDBJ whole genome shotgun (WGS) entry which is preliminary data.</text>
</comment>
<keyword evidence="1" id="KW-0560">Oxidoreductase</keyword>
<dbReference type="InterPro" id="IPR036812">
    <property type="entry name" value="NAD(P)_OxRdtase_dom_sf"/>
</dbReference>
<reference evidence="3 4" key="1">
    <citation type="submission" date="2020-04" db="EMBL/GenBank/DDBJ databases">
        <title>Draft genome of Pyxidicoccus fallax type strain.</title>
        <authorList>
            <person name="Whitworth D.E."/>
        </authorList>
    </citation>
    <scope>NUCLEOTIDE SEQUENCE [LARGE SCALE GENOMIC DNA]</scope>
    <source>
        <strain evidence="3 4">DSM 14698</strain>
    </source>
</reference>
<dbReference type="Pfam" id="PF00248">
    <property type="entry name" value="Aldo_ket_red"/>
    <property type="match status" value="1"/>
</dbReference>
<name>A0A848LTS8_9BACT</name>
<dbReference type="RefSeq" id="WP_169350277.1">
    <property type="nucleotide sequence ID" value="NZ_JABBJJ010000293.1"/>
</dbReference>
<organism evidence="3 4">
    <name type="scientific">Pyxidicoccus fallax</name>
    <dbReference type="NCBI Taxonomy" id="394095"/>
    <lineage>
        <taxon>Bacteria</taxon>
        <taxon>Pseudomonadati</taxon>
        <taxon>Myxococcota</taxon>
        <taxon>Myxococcia</taxon>
        <taxon>Myxococcales</taxon>
        <taxon>Cystobacterineae</taxon>
        <taxon>Myxococcaceae</taxon>
        <taxon>Pyxidicoccus</taxon>
    </lineage>
</organism>
<evidence type="ECO:0000313" key="3">
    <source>
        <dbReference type="EMBL" id="NMO21079.1"/>
    </source>
</evidence>
<evidence type="ECO:0000256" key="1">
    <source>
        <dbReference type="ARBA" id="ARBA00023002"/>
    </source>
</evidence>
<dbReference type="PANTHER" id="PTHR43364:SF4">
    <property type="entry name" value="NAD(P)-LINKED OXIDOREDUCTASE SUPERFAMILY PROTEIN"/>
    <property type="match status" value="1"/>
</dbReference>
<keyword evidence="4" id="KW-1185">Reference proteome</keyword>
<dbReference type="Proteomes" id="UP000518300">
    <property type="component" value="Unassembled WGS sequence"/>
</dbReference>
<accession>A0A848LTS8</accession>
<dbReference type="SUPFAM" id="SSF51430">
    <property type="entry name" value="NAD(P)-linked oxidoreductase"/>
    <property type="match status" value="1"/>
</dbReference>
<dbReference type="AlphaFoldDB" id="A0A848LTS8"/>
<dbReference type="Gene3D" id="3.20.20.100">
    <property type="entry name" value="NADP-dependent oxidoreductase domain"/>
    <property type="match status" value="1"/>
</dbReference>
<proteinExistence type="predicted"/>
<feature type="domain" description="NADP-dependent oxidoreductase" evidence="2">
    <location>
        <begin position="23"/>
        <end position="303"/>
    </location>
</feature>
<sequence>MTPDFPRIPWLGYRDPYEELPALTLGTGGFGTRVTADEAHRLVAAALDRGIRSFETAPYYGDGVAIHELGRALRNRWHEAAVAVHVRSAHTTGGLGLTHRVESALSQLGADTLDLLYLEAPNSHPLEVLHGIGRLIREGKVRHWGVSRAVGWDLLQLEKERAGTEVPPPIAEQRHFSMLIQRAAYGLHFPPLARRLHSAVCHVLEGGLLGGRNMDALISSWGGHGSHAYPELLRCRRVLLEAFARVAREEGLTLAEFALVWVANTPDVDSIVLSPSTLEQLASAATVCFRPLHDDAYAKVEEICRAYFGPTEDHRP</sequence>
<protein>
    <submittedName>
        <fullName evidence="3">Aldo/keto reductase</fullName>
    </submittedName>
</protein>